<evidence type="ECO:0000256" key="9">
    <source>
        <dbReference type="ARBA" id="ARBA00023098"/>
    </source>
</evidence>
<dbReference type="InterPro" id="IPR015876">
    <property type="entry name" value="Acyl-CoA_DS"/>
</dbReference>
<feature type="transmembrane region" description="Helical" evidence="12">
    <location>
        <begin position="50"/>
        <end position="72"/>
    </location>
</feature>
<keyword evidence="7" id="KW-0560">Oxidoreductase</keyword>
<keyword evidence="9" id="KW-0443">Lipid metabolism</keyword>
<feature type="domain" description="Fatty acid desaturase" evidence="13">
    <location>
        <begin position="50"/>
        <end position="243"/>
    </location>
</feature>
<comment type="similarity">
    <text evidence="2">Belongs to the fatty acid desaturase type 2 family.</text>
</comment>
<dbReference type="GO" id="GO:0016717">
    <property type="term" value="F:oxidoreductase activity, acting on paired donors, with oxidation of a pair of donors resulting in the reduction of molecular oxygen to two molecules of water"/>
    <property type="evidence" value="ECO:0007669"/>
    <property type="project" value="InterPro"/>
</dbReference>
<keyword evidence="6 12" id="KW-1133">Transmembrane helix</keyword>
<proteinExistence type="inferred from homology"/>
<dbReference type="Proteomes" id="UP000192042">
    <property type="component" value="Chromosome I"/>
</dbReference>
<feature type="transmembrane region" description="Helical" evidence="12">
    <location>
        <begin position="164"/>
        <end position="180"/>
    </location>
</feature>
<evidence type="ECO:0000256" key="1">
    <source>
        <dbReference type="ARBA" id="ARBA00004141"/>
    </source>
</evidence>
<dbReference type="GO" id="GO:0016020">
    <property type="term" value="C:membrane"/>
    <property type="evidence" value="ECO:0007669"/>
    <property type="project" value="UniProtKB-SubCell"/>
</dbReference>
<keyword evidence="11" id="KW-0275">Fatty acid biosynthesis</keyword>
<evidence type="ECO:0000256" key="10">
    <source>
        <dbReference type="ARBA" id="ARBA00023136"/>
    </source>
</evidence>
<dbReference type="PRINTS" id="PR00075">
    <property type="entry name" value="FACDDSATRASE"/>
</dbReference>
<evidence type="ECO:0000256" key="2">
    <source>
        <dbReference type="ARBA" id="ARBA00008749"/>
    </source>
</evidence>
<evidence type="ECO:0000313" key="15">
    <source>
        <dbReference type="Proteomes" id="UP000192042"/>
    </source>
</evidence>
<evidence type="ECO:0000256" key="12">
    <source>
        <dbReference type="SAM" id="Phobius"/>
    </source>
</evidence>
<dbReference type="Pfam" id="PF00487">
    <property type="entry name" value="FA_desaturase"/>
    <property type="match status" value="1"/>
</dbReference>
<evidence type="ECO:0000256" key="7">
    <source>
        <dbReference type="ARBA" id="ARBA00023002"/>
    </source>
</evidence>
<dbReference type="PANTHER" id="PTHR11351:SF31">
    <property type="entry name" value="DESATURASE 1, ISOFORM A-RELATED"/>
    <property type="match status" value="1"/>
</dbReference>
<evidence type="ECO:0000256" key="8">
    <source>
        <dbReference type="ARBA" id="ARBA00023004"/>
    </source>
</evidence>
<dbReference type="OrthoDB" id="19906at2"/>
<dbReference type="KEGG" id="nja:NSJP_1690"/>
<accession>A0A1W1I4D2</accession>
<name>A0A1W1I4D2_9BACT</name>
<keyword evidence="10 12" id="KW-0472">Membrane</keyword>
<feature type="transmembrane region" description="Helical" evidence="12">
    <location>
        <begin position="84"/>
        <end position="105"/>
    </location>
</feature>
<evidence type="ECO:0000259" key="13">
    <source>
        <dbReference type="Pfam" id="PF00487"/>
    </source>
</evidence>
<comment type="subcellular location">
    <subcellularLocation>
        <location evidence="1">Membrane</location>
        <topology evidence="1">Multi-pass membrane protein</topology>
    </subcellularLocation>
</comment>
<dbReference type="PANTHER" id="PTHR11351">
    <property type="entry name" value="ACYL-COA DESATURASE"/>
    <property type="match status" value="1"/>
</dbReference>
<reference evidence="14 15" key="1">
    <citation type="submission" date="2017-03" db="EMBL/GenBank/DDBJ databases">
        <authorList>
            <person name="Afonso C.L."/>
            <person name="Miller P.J."/>
            <person name="Scott M.A."/>
            <person name="Spackman E."/>
            <person name="Goraichik I."/>
            <person name="Dimitrov K.M."/>
            <person name="Suarez D.L."/>
            <person name="Swayne D.E."/>
        </authorList>
    </citation>
    <scope>NUCLEOTIDE SEQUENCE [LARGE SCALE GENOMIC DNA]</scope>
    <source>
        <strain evidence="14">Genome sequencing of Nitrospira japonica strain NJ11</strain>
    </source>
</reference>
<dbReference type="AlphaFoldDB" id="A0A1W1I4D2"/>
<evidence type="ECO:0000256" key="6">
    <source>
        <dbReference type="ARBA" id="ARBA00022989"/>
    </source>
</evidence>
<dbReference type="InterPro" id="IPR005804">
    <property type="entry name" value="FA_desaturase_dom"/>
</dbReference>
<protein>
    <submittedName>
        <fullName evidence="14">Fatty acid desaturase family protein</fullName>
    </submittedName>
</protein>
<dbReference type="GO" id="GO:0006633">
    <property type="term" value="P:fatty acid biosynthetic process"/>
    <property type="evidence" value="ECO:0007669"/>
    <property type="project" value="UniProtKB-KW"/>
</dbReference>
<evidence type="ECO:0000256" key="3">
    <source>
        <dbReference type="ARBA" id="ARBA00022516"/>
    </source>
</evidence>
<dbReference type="EMBL" id="LT828648">
    <property type="protein sequence ID" value="SLM47862.1"/>
    <property type="molecule type" value="Genomic_DNA"/>
</dbReference>
<evidence type="ECO:0000256" key="4">
    <source>
        <dbReference type="ARBA" id="ARBA00022692"/>
    </source>
</evidence>
<feature type="transmembrane region" description="Helical" evidence="12">
    <location>
        <begin position="258"/>
        <end position="275"/>
    </location>
</feature>
<keyword evidence="4 12" id="KW-0812">Transmembrane</keyword>
<organism evidence="14 15">
    <name type="scientific">Nitrospira japonica</name>
    <dbReference type="NCBI Taxonomy" id="1325564"/>
    <lineage>
        <taxon>Bacteria</taxon>
        <taxon>Pseudomonadati</taxon>
        <taxon>Nitrospirota</taxon>
        <taxon>Nitrospiria</taxon>
        <taxon>Nitrospirales</taxon>
        <taxon>Nitrospiraceae</taxon>
        <taxon>Nitrospira</taxon>
    </lineage>
</organism>
<evidence type="ECO:0000256" key="11">
    <source>
        <dbReference type="ARBA" id="ARBA00023160"/>
    </source>
</evidence>
<keyword evidence="3" id="KW-0444">Lipid biosynthesis</keyword>
<gene>
    <name evidence="14" type="ORF">NSJP_1690</name>
</gene>
<sequence length="305" mass="35347">MLSEGPVVATSPDQSIPPKSPGFCWWESLPFVAIHLLCLAAILTGVRWEWVVLAVVSYYVRMIGVTAGYHRYFSHRSFKTSRMFQFLLAFWAMTSAQKGVLWWAAHHRHHHKYSDRKEDFHSPLQRGFWYSHVGWILSDDHVKTDLTLVKDLSRYPEIRFLDRFYFLPPFVYGGLLYLLWGFPGLVWGFFISTTALYHCTFFINSLTHLFGTVRYRSGDGSRNSLILALLCCGEGWHNNHHHYQIAANQGWFWWEVDLSYYVLVVLSWVGLVWDIRTPPPQIKAATIATELSFRSDGPQAPAALR</sequence>
<keyword evidence="5" id="KW-0276">Fatty acid metabolism</keyword>
<keyword evidence="8" id="KW-0408">Iron</keyword>
<dbReference type="CDD" id="cd03505">
    <property type="entry name" value="Delta9-FADS-like"/>
    <property type="match status" value="1"/>
</dbReference>
<evidence type="ECO:0000256" key="5">
    <source>
        <dbReference type="ARBA" id="ARBA00022832"/>
    </source>
</evidence>
<keyword evidence="15" id="KW-1185">Reference proteome</keyword>
<dbReference type="STRING" id="1325564.NSJP_1690"/>
<feature type="transmembrane region" description="Helical" evidence="12">
    <location>
        <begin position="25"/>
        <end position="43"/>
    </location>
</feature>
<evidence type="ECO:0000313" key="14">
    <source>
        <dbReference type="EMBL" id="SLM47862.1"/>
    </source>
</evidence>